<dbReference type="Pfam" id="PF04307">
    <property type="entry name" value="YdjM"/>
    <property type="match status" value="1"/>
</dbReference>
<evidence type="ECO:0000313" key="2">
    <source>
        <dbReference type="EMBL" id="KKQ46270.1"/>
    </source>
</evidence>
<dbReference type="InterPro" id="IPR007404">
    <property type="entry name" value="YdjM-like"/>
</dbReference>
<dbReference type="AlphaFoldDB" id="A0A0G0I5M8"/>
<proteinExistence type="predicted"/>
<evidence type="ECO:0000256" key="1">
    <source>
        <dbReference type="SAM" id="Phobius"/>
    </source>
</evidence>
<dbReference type="EMBL" id="LBTR01000003">
    <property type="protein sequence ID" value="KKQ46270.1"/>
    <property type="molecule type" value="Genomic_DNA"/>
</dbReference>
<accession>A0A0G0I5M8</accession>
<keyword evidence="1 2" id="KW-0812">Transmembrane</keyword>
<reference evidence="2 3" key="1">
    <citation type="journal article" date="2015" name="Nature">
        <title>rRNA introns, odd ribosomes, and small enigmatic genomes across a large radiation of phyla.</title>
        <authorList>
            <person name="Brown C.T."/>
            <person name="Hug L.A."/>
            <person name="Thomas B.C."/>
            <person name="Sharon I."/>
            <person name="Castelle C.J."/>
            <person name="Singh A."/>
            <person name="Wilkins M.J."/>
            <person name="Williams K.H."/>
            <person name="Banfield J.F."/>
        </authorList>
    </citation>
    <scope>NUCLEOTIDE SEQUENCE [LARGE SCALE GENOMIC DNA]</scope>
</reference>
<gene>
    <name evidence="2" type="ORF">US62_C0003G0019</name>
</gene>
<feature type="transmembrane region" description="Helical" evidence="1">
    <location>
        <begin position="157"/>
        <end position="176"/>
    </location>
</feature>
<evidence type="ECO:0000313" key="3">
    <source>
        <dbReference type="Proteomes" id="UP000034603"/>
    </source>
</evidence>
<name>A0A0G0I5M8_9BACT</name>
<sequence>MTARTHDLIAFAALTTTAVYYHPQNINLYTLFASVIGCTVGSLIPDADQAGNRLWDLLPGGDFVSRILRRVFYKHRTITHSLLGTYLLFKGLEWVLPKIFNSGFVDPKILLISIMIGFVSHLFADSLTEEGVPLLFPIGINFGFPPIKSWRIKTGKWFENLVIMPGVVLYLVWLIGNYKDPLLKLLKSVN</sequence>
<keyword evidence="1" id="KW-0472">Membrane</keyword>
<keyword evidence="1" id="KW-1133">Transmembrane helix</keyword>
<dbReference type="PANTHER" id="PTHR35531:SF1">
    <property type="entry name" value="INNER MEMBRANE PROTEIN YBCI-RELATED"/>
    <property type="match status" value="1"/>
</dbReference>
<protein>
    <submittedName>
        <fullName evidence="2">Membrane protein containing DUF457, transmembrane</fullName>
    </submittedName>
</protein>
<dbReference type="Proteomes" id="UP000034603">
    <property type="component" value="Unassembled WGS sequence"/>
</dbReference>
<comment type="caution">
    <text evidence="2">The sequence shown here is derived from an EMBL/GenBank/DDBJ whole genome shotgun (WGS) entry which is preliminary data.</text>
</comment>
<organism evidence="2 3">
    <name type="scientific">Candidatus Woesebacteria bacterium GW2011_GWA1_37_8</name>
    <dbReference type="NCBI Taxonomy" id="1618546"/>
    <lineage>
        <taxon>Bacteria</taxon>
        <taxon>Candidatus Woeseibacteriota</taxon>
    </lineage>
</organism>
<dbReference type="PANTHER" id="PTHR35531">
    <property type="entry name" value="INNER MEMBRANE PROTEIN YBCI-RELATED"/>
    <property type="match status" value="1"/>
</dbReference>